<reference evidence="1 2" key="1">
    <citation type="submission" date="2021-12" db="EMBL/GenBank/DDBJ databases">
        <title>Genome seq of p7.</title>
        <authorList>
            <person name="Seo T."/>
        </authorList>
    </citation>
    <scope>NUCLEOTIDE SEQUENCE [LARGE SCALE GENOMIC DNA]</scope>
    <source>
        <strain evidence="1 2">P7</strain>
    </source>
</reference>
<gene>
    <name evidence="1" type="ORF">LXT12_25470</name>
</gene>
<comment type="caution">
    <text evidence="1">The sequence shown here is derived from an EMBL/GenBank/DDBJ whole genome shotgun (WGS) entry which is preliminary data.</text>
</comment>
<dbReference type="EMBL" id="JAJTWT010000019">
    <property type="protein sequence ID" value="MCE4540594.1"/>
    <property type="molecule type" value="Genomic_DNA"/>
</dbReference>
<evidence type="ECO:0000313" key="1">
    <source>
        <dbReference type="EMBL" id="MCE4540594.1"/>
    </source>
</evidence>
<sequence length="78" mass="8570">MQRIVEVHLSATLPFAAIEAQSPVDLAGCEQHSLPAHQAATGMHQCGRQFVRQRCELKSGYVVHDAHMESYAADPLLD</sequence>
<organism evidence="1 2">
    <name type="scientific">Pelomonas caseinilytica</name>
    <dbReference type="NCBI Taxonomy" id="2906763"/>
    <lineage>
        <taxon>Bacteria</taxon>
        <taxon>Pseudomonadati</taxon>
        <taxon>Pseudomonadota</taxon>
        <taxon>Betaproteobacteria</taxon>
        <taxon>Burkholderiales</taxon>
        <taxon>Sphaerotilaceae</taxon>
        <taxon>Roseateles</taxon>
    </lineage>
</organism>
<dbReference type="RefSeq" id="WP_233395118.1">
    <property type="nucleotide sequence ID" value="NZ_JAJTWT010000019.1"/>
</dbReference>
<protein>
    <submittedName>
        <fullName evidence="1">Uncharacterized protein</fullName>
    </submittedName>
</protein>
<accession>A0ABS8XIB3</accession>
<proteinExistence type="predicted"/>
<evidence type="ECO:0000313" key="2">
    <source>
        <dbReference type="Proteomes" id="UP001201463"/>
    </source>
</evidence>
<keyword evidence="2" id="KW-1185">Reference proteome</keyword>
<name>A0ABS8XIB3_9BURK</name>
<dbReference type="Proteomes" id="UP001201463">
    <property type="component" value="Unassembled WGS sequence"/>
</dbReference>